<dbReference type="AlphaFoldDB" id="A0A916K099"/>
<proteinExistence type="predicted"/>
<feature type="compositionally biased region" description="Low complexity" evidence="1">
    <location>
        <begin position="435"/>
        <end position="446"/>
    </location>
</feature>
<reference evidence="2" key="1">
    <citation type="submission" date="2021-06" db="EMBL/GenBank/DDBJ databases">
        <authorList>
            <person name="Criscuolo A."/>
        </authorList>
    </citation>
    <scope>NUCLEOTIDE SEQUENCE</scope>
    <source>
        <strain evidence="2">CIP111803</strain>
    </source>
</reference>
<feature type="region of interest" description="Disordered" evidence="1">
    <location>
        <begin position="341"/>
        <end position="374"/>
    </location>
</feature>
<dbReference type="EMBL" id="CAJVAP010000020">
    <property type="protein sequence ID" value="CAG7614803.1"/>
    <property type="molecule type" value="Genomic_DNA"/>
</dbReference>
<name>A0A916K099_9MICO</name>
<dbReference type="Proteomes" id="UP000693892">
    <property type="component" value="Unassembled WGS sequence"/>
</dbReference>
<accession>A0A916K099</accession>
<organism evidence="2 3">
    <name type="scientific">Leucobacter soli</name>
    <dbReference type="NCBI Taxonomy" id="2812850"/>
    <lineage>
        <taxon>Bacteria</taxon>
        <taxon>Bacillati</taxon>
        <taxon>Actinomycetota</taxon>
        <taxon>Actinomycetes</taxon>
        <taxon>Micrococcales</taxon>
        <taxon>Microbacteriaceae</taxon>
        <taxon>Leucobacter</taxon>
    </lineage>
</organism>
<feature type="region of interest" description="Disordered" evidence="1">
    <location>
        <begin position="435"/>
        <end position="471"/>
    </location>
</feature>
<protein>
    <recommendedName>
        <fullName evidence="4">HTH luxR-type domain-containing protein</fullName>
    </recommendedName>
</protein>
<feature type="compositionally biased region" description="Basic and acidic residues" evidence="1">
    <location>
        <begin position="451"/>
        <end position="471"/>
    </location>
</feature>
<keyword evidence="3" id="KW-1185">Reference proteome</keyword>
<comment type="caution">
    <text evidence="2">The sequence shown here is derived from an EMBL/GenBank/DDBJ whole genome shotgun (WGS) entry which is preliminary data.</text>
</comment>
<evidence type="ECO:0000313" key="2">
    <source>
        <dbReference type="EMBL" id="CAG7614803.1"/>
    </source>
</evidence>
<evidence type="ECO:0000313" key="3">
    <source>
        <dbReference type="Proteomes" id="UP000693892"/>
    </source>
</evidence>
<gene>
    <name evidence="2" type="ORF">LEUCIP111803_01819</name>
</gene>
<feature type="compositionally biased region" description="Low complexity" evidence="1">
    <location>
        <begin position="361"/>
        <end position="374"/>
    </location>
</feature>
<evidence type="ECO:0000256" key="1">
    <source>
        <dbReference type="SAM" id="MobiDB-lite"/>
    </source>
</evidence>
<sequence length="471" mass="47860">MSTVASGVAVVEDFVGDAVVGDAAVVEAAVDDVSVDEASAGDAAVLAGVLRDGGVLDLLLRLQRGKPRTIEQIREIAPPGIDLGASLLALERAGLVRVDAEGLRIAPPEPLVAGAVTGELAAARERLGRWRELFAGLAAGSGAGAGSKPPVLATSVLAASALAARSSPPFDGRSIAMRVVVGDAGTLWDRMTEVGGGSERGDDGRAGDGVELGIIVPDLSQVREELRGAGTDLGLDTGPAGAAEARLAGSQILVDARSLADPALVPVLDGLRAAGDRIRLSAAPPCWLAVGRSGQAAVSSDAALRPLSSLVLVEAPPVVAALHAVFASEWDAAQPYPLGGGASDAGTSGAEVSHTEAPGIDDTGQDTTDTGADTATATAGSLVDDGLALRALGLSDDEVARALGCSARTLQREFSALMRRIGVRSRFELGAWWARRQGQQGRQGQQSTRCEPGRPGDRGPDGPRQTREGHR</sequence>
<evidence type="ECO:0008006" key="4">
    <source>
        <dbReference type="Google" id="ProtNLM"/>
    </source>
</evidence>